<dbReference type="Pfam" id="PF00652">
    <property type="entry name" value="Ricin_B_lectin"/>
    <property type="match status" value="1"/>
</dbReference>
<dbReference type="Gene3D" id="2.80.10.50">
    <property type="match status" value="1"/>
</dbReference>
<keyword evidence="3" id="KW-0964">Secreted</keyword>
<dbReference type="Proteomes" id="UP001518872">
    <property type="component" value="Unassembled WGS sequence"/>
</dbReference>
<dbReference type="InterPro" id="IPR043595">
    <property type="entry name" value="FaeB/C/D"/>
</dbReference>
<evidence type="ECO:0000256" key="6">
    <source>
        <dbReference type="ARBA" id="ARBA00022801"/>
    </source>
</evidence>
<feature type="signal peptide" evidence="11">
    <location>
        <begin position="1"/>
        <end position="34"/>
    </location>
</feature>
<sequence>MVVKHRATLASVAAAAVALTLAAGLTINGGLASAASTTGAGALAATAGCGKAPTLTSGKRTITSGGQNRSYILRVPDNYDSNHPYRLVFSFHWVGGTAEQVDNGSTSGIEWSYYGLRVDRYGKGNTIFVAPQGINNGWGNSNGQDLTFVDDMIGQIEGGLCVDTTQLFASGFSYGGAMTYAIACARATTFRGVIVYSGGVLSGCQGGTQPIAYFGIHGLRDGTLPISGGRSMRDRFVQNNGCTRQNPPEPPQGSLTHIVTWYTGCRTGYPVVWGAFDGPHAPNAVDGSADPYAPGARSWTQAEVWRFITSLSPDGPTTPPTTTPPTTTPPTTTPPANGQQILGAQSNRCVDVPNSTQNNGTQVQLWDCGTATGQRFTYTSGRQLQVYGNKCLDANGAGTSNGTTVIIWDCNGQPNQQWNVNSNGTITGQQSGLCLDANAAGTANGTKLILWSCNGGSNQRWSLRS</sequence>
<evidence type="ECO:0000259" key="12">
    <source>
        <dbReference type="SMART" id="SM00458"/>
    </source>
</evidence>
<feature type="domain" description="Ricin B lectin" evidence="12">
    <location>
        <begin position="337"/>
        <end position="464"/>
    </location>
</feature>
<comment type="function">
    <text evidence="9">Involved in degradation of plant cell walls. Hydrolyzes the feruloyl-arabinose ester bond in arabinoxylans, and the feruloyl-galactose ester bond in pectin. Active against paranitrophenyl-acetate, methyl ferulate and wheat arabinoxylan.</text>
</comment>
<protein>
    <submittedName>
        <fullName evidence="13">Ricin-type beta-trefoil lectin domain protein</fullName>
    </submittedName>
</protein>
<dbReference type="PANTHER" id="PTHR38050:SF1">
    <property type="entry name" value="FERULOYL ESTERASE C"/>
    <property type="match status" value="1"/>
</dbReference>
<evidence type="ECO:0000256" key="1">
    <source>
        <dbReference type="ARBA" id="ARBA00004613"/>
    </source>
</evidence>
<gene>
    <name evidence="13" type="ORF">JQX11_03515</name>
</gene>
<dbReference type="CDD" id="cd23418">
    <property type="entry name" value="beta-trefoil_Ricin_XLN-like"/>
    <property type="match status" value="1"/>
</dbReference>
<feature type="compositionally biased region" description="Pro residues" evidence="10">
    <location>
        <begin position="316"/>
        <end position="333"/>
    </location>
</feature>
<feature type="chain" id="PRO_5047367969" evidence="11">
    <location>
        <begin position="35"/>
        <end position="465"/>
    </location>
</feature>
<accession>A0ABS2IM65</accession>
<keyword evidence="14" id="KW-1185">Reference proteome</keyword>
<keyword evidence="8" id="KW-0624">Polysaccharide degradation</keyword>
<evidence type="ECO:0000313" key="13">
    <source>
        <dbReference type="EMBL" id="MBM7075427.1"/>
    </source>
</evidence>
<dbReference type="EMBL" id="JAFEUC010000001">
    <property type="protein sequence ID" value="MBM7075427.1"/>
    <property type="molecule type" value="Genomic_DNA"/>
</dbReference>
<comment type="similarity">
    <text evidence="2">Belongs to the faeC family.</text>
</comment>
<dbReference type="SUPFAM" id="SSF53474">
    <property type="entry name" value="alpha/beta-Hydrolases"/>
    <property type="match status" value="1"/>
</dbReference>
<keyword evidence="5 11" id="KW-0732">Signal</keyword>
<evidence type="ECO:0000256" key="11">
    <source>
        <dbReference type="SAM" id="SignalP"/>
    </source>
</evidence>
<proteinExistence type="inferred from homology"/>
<evidence type="ECO:0000256" key="8">
    <source>
        <dbReference type="ARBA" id="ARBA00023326"/>
    </source>
</evidence>
<evidence type="ECO:0000256" key="7">
    <source>
        <dbReference type="ARBA" id="ARBA00023277"/>
    </source>
</evidence>
<dbReference type="PROSITE" id="PS50231">
    <property type="entry name" value="RICIN_B_LECTIN"/>
    <property type="match status" value="1"/>
</dbReference>
<evidence type="ECO:0000313" key="14">
    <source>
        <dbReference type="Proteomes" id="UP001518872"/>
    </source>
</evidence>
<keyword evidence="6" id="KW-0378">Hydrolase</keyword>
<dbReference type="InterPro" id="IPR035992">
    <property type="entry name" value="Ricin_B-like_lectins"/>
</dbReference>
<dbReference type="Gene3D" id="3.40.50.1820">
    <property type="entry name" value="alpha/beta hydrolase"/>
    <property type="match status" value="1"/>
</dbReference>
<evidence type="ECO:0000256" key="4">
    <source>
        <dbReference type="ARBA" id="ARBA00022651"/>
    </source>
</evidence>
<keyword evidence="7" id="KW-0119">Carbohydrate metabolism</keyword>
<feature type="region of interest" description="Disordered" evidence="10">
    <location>
        <begin position="310"/>
        <end position="340"/>
    </location>
</feature>
<reference evidence="13 14" key="1">
    <citation type="submission" date="2021-02" db="EMBL/GenBank/DDBJ databases">
        <authorList>
            <person name="Ra J.-S."/>
        </authorList>
    </citation>
    <scope>NUCLEOTIDE SEQUENCE [LARGE SCALE GENOMIC DNA]</scope>
    <source>
        <strain evidence="13 14">MMS20-R1-14</strain>
    </source>
</reference>
<dbReference type="SMART" id="SM00458">
    <property type="entry name" value="RICIN"/>
    <property type="match status" value="1"/>
</dbReference>
<dbReference type="InterPro" id="IPR029058">
    <property type="entry name" value="AB_hydrolase_fold"/>
</dbReference>
<comment type="caution">
    <text evidence="13">The sequence shown here is derived from an EMBL/GenBank/DDBJ whole genome shotgun (WGS) entry which is preliminary data.</text>
</comment>
<dbReference type="InterPro" id="IPR000772">
    <property type="entry name" value="Ricin_B_lectin"/>
</dbReference>
<organism evidence="13 14">
    <name type="scientific">Micromonospora humida</name>
    <dbReference type="NCBI Taxonomy" id="2809018"/>
    <lineage>
        <taxon>Bacteria</taxon>
        <taxon>Bacillati</taxon>
        <taxon>Actinomycetota</taxon>
        <taxon>Actinomycetes</taxon>
        <taxon>Micromonosporales</taxon>
        <taxon>Micromonosporaceae</taxon>
        <taxon>Micromonospora</taxon>
    </lineage>
</organism>
<evidence type="ECO:0000256" key="10">
    <source>
        <dbReference type="SAM" id="MobiDB-lite"/>
    </source>
</evidence>
<comment type="subcellular location">
    <subcellularLocation>
        <location evidence="1">Secreted</location>
    </subcellularLocation>
</comment>
<dbReference type="PANTHER" id="PTHR38050">
    <property type="match status" value="1"/>
</dbReference>
<evidence type="ECO:0000256" key="9">
    <source>
        <dbReference type="ARBA" id="ARBA00025250"/>
    </source>
</evidence>
<dbReference type="SUPFAM" id="SSF50370">
    <property type="entry name" value="Ricin B-like lectins"/>
    <property type="match status" value="1"/>
</dbReference>
<evidence type="ECO:0000256" key="5">
    <source>
        <dbReference type="ARBA" id="ARBA00022729"/>
    </source>
</evidence>
<name>A0ABS2IM65_9ACTN</name>
<keyword evidence="4" id="KW-0858">Xylan degradation</keyword>
<evidence type="ECO:0000256" key="3">
    <source>
        <dbReference type="ARBA" id="ARBA00022525"/>
    </source>
</evidence>
<evidence type="ECO:0000256" key="2">
    <source>
        <dbReference type="ARBA" id="ARBA00010278"/>
    </source>
</evidence>